<gene>
    <name evidence="2" type="ORF">PMAYCL1PPCAC_13276</name>
</gene>
<name>A0AAN4ZLP8_9BILA</name>
<evidence type="ECO:0000256" key="1">
    <source>
        <dbReference type="SAM" id="Phobius"/>
    </source>
</evidence>
<feature type="transmembrane region" description="Helical" evidence="1">
    <location>
        <begin position="61"/>
        <end position="82"/>
    </location>
</feature>
<evidence type="ECO:0000313" key="3">
    <source>
        <dbReference type="Proteomes" id="UP001328107"/>
    </source>
</evidence>
<organism evidence="2 3">
    <name type="scientific">Pristionchus mayeri</name>
    <dbReference type="NCBI Taxonomy" id="1317129"/>
    <lineage>
        <taxon>Eukaryota</taxon>
        <taxon>Metazoa</taxon>
        <taxon>Ecdysozoa</taxon>
        <taxon>Nematoda</taxon>
        <taxon>Chromadorea</taxon>
        <taxon>Rhabditida</taxon>
        <taxon>Rhabditina</taxon>
        <taxon>Diplogasteromorpha</taxon>
        <taxon>Diplogasteroidea</taxon>
        <taxon>Neodiplogasteridae</taxon>
        <taxon>Pristionchus</taxon>
    </lineage>
</organism>
<evidence type="ECO:0000313" key="2">
    <source>
        <dbReference type="EMBL" id="GMR43081.1"/>
    </source>
</evidence>
<keyword evidence="1" id="KW-0472">Membrane</keyword>
<keyword evidence="3" id="KW-1185">Reference proteome</keyword>
<comment type="caution">
    <text evidence="2">The sequence shown here is derived from an EMBL/GenBank/DDBJ whole genome shotgun (WGS) entry which is preliminary data.</text>
</comment>
<dbReference type="AlphaFoldDB" id="A0AAN4ZLP8"/>
<feature type="non-terminal residue" evidence="2">
    <location>
        <position position="83"/>
    </location>
</feature>
<dbReference type="Proteomes" id="UP001328107">
    <property type="component" value="Unassembled WGS sequence"/>
</dbReference>
<keyword evidence="1" id="KW-0812">Transmembrane</keyword>
<protein>
    <submittedName>
        <fullName evidence="2">Uncharacterized protein</fullName>
    </submittedName>
</protein>
<feature type="non-terminal residue" evidence="2">
    <location>
        <position position="1"/>
    </location>
</feature>
<dbReference type="EMBL" id="BTRK01000003">
    <property type="protein sequence ID" value="GMR43081.1"/>
    <property type="molecule type" value="Genomic_DNA"/>
</dbReference>
<proteinExistence type="predicted"/>
<accession>A0AAN4ZLP8</accession>
<keyword evidence="1" id="KW-1133">Transmembrane helix</keyword>
<sequence>HKHGLLLVYSSDTKGLTATGGSPFNVTGTDQLDILINGLINRVQSGSKAKANEEQESGVRVSVFVIILVGIIVGILLALSCIF</sequence>
<reference evidence="3" key="1">
    <citation type="submission" date="2022-10" db="EMBL/GenBank/DDBJ databases">
        <title>Genome assembly of Pristionchus species.</title>
        <authorList>
            <person name="Yoshida K."/>
            <person name="Sommer R.J."/>
        </authorList>
    </citation>
    <scope>NUCLEOTIDE SEQUENCE [LARGE SCALE GENOMIC DNA]</scope>
    <source>
        <strain evidence="3">RS5460</strain>
    </source>
</reference>